<dbReference type="InterPro" id="IPR000831">
    <property type="entry name" value="Trp_repress"/>
</dbReference>
<dbReference type="OrthoDB" id="2874807at2"/>
<dbReference type="PANTHER" id="PTHR40080:SF1">
    <property type="entry name" value="TRPR-LIKE PROTEIN YERC_YECD"/>
    <property type="match status" value="1"/>
</dbReference>
<accession>F4A068</accession>
<dbReference type="EMBL" id="CP002360">
    <property type="protein sequence ID" value="AEE96902.1"/>
    <property type="molecule type" value="Genomic_DNA"/>
</dbReference>
<dbReference type="GO" id="GO:0043565">
    <property type="term" value="F:sequence-specific DNA binding"/>
    <property type="evidence" value="ECO:0007669"/>
    <property type="project" value="InterPro"/>
</dbReference>
<dbReference type="STRING" id="697281.Mahau_1721"/>
<proteinExistence type="predicted"/>
<dbReference type="GO" id="GO:0003700">
    <property type="term" value="F:DNA-binding transcription factor activity"/>
    <property type="evidence" value="ECO:0007669"/>
    <property type="project" value="InterPro"/>
</dbReference>
<keyword evidence="2" id="KW-1185">Reference proteome</keyword>
<name>F4A068_MAHA5</name>
<reference evidence="2" key="1">
    <citation type="submission" date="2010-11" db="EMBL/GenBank/DDBJ databases">
        <title>The complete genome of Mahella australiensis DSM 15567.</title>
        <authorList>
            <consortium name="US DOE Joint Genome Institute (JGI-PGF)"/>
            <person name="Lucas S."/>
            <person name="Copeland A."/>
            <person name="Lapidus A."/>
            <person name="Bruce D."/>
            <person name="Goodwin L."/>
            <person name="Pitluck S."/>
            <person name="Kyrpides N."/>
            <person name="Mavromatis K."/>
            <person name="Pagani I."/>
            <person name="Ivanova N."/>
            <person name="Teshima H."/>
            <person name="Brettin T."/>
            <person name="Detter J.C."/>
            <person name="Han C."/>
            <person name="Tapia R."/>
            <person name="Land M."/>
            <person name="Hauser L."/>
            <person name="Markowitz V."/>
            <person name="Cheng J.-F."/>
            <person name="Hugenholtz P."/>
            <person name="Woyke T."/>
            <person name="Wu D."/>
            <person name="Spring S."/>
            <person name="Pukall R."/>
            <person name="Steenblock K."/>
            <person name="Schneider S."/>
            <person name="Klenk H.-P."/>
            <person name="Eisen J.A."/>
        </authorList>
    </citation>
    <scope>NUCLEOTIDE SEQUENCE [LARGE SCALE GENOMIC DNA]</scope>
    <source>
        <strain evidence="2">DSM 15567 / CIP 107919 / 50-1 BON</strain>
    </source>
</reference>
<organism evidence="1 2">
    <name type="scientific">Mahella australiensis (strain DSM 15567 / CIP 107919 / 50-1 BON)</name>
    <dbReference type="NCBI Taxonomy" id="697281"/>
    <lineage>
        <taxon>Bacteria</taxon>
        <taxon>Bacillati</taxon>
        <taxon>Bacillota</taxon>
        <taxon>Clostridia</taxon>
        <taxon>Thermoanaerobacterales</taxon>
        <taxon>Thermoanaerobacterales Family IV. Incertae Sedis</taxon>
        <taxon>Mahella</taxon>
    </lineage>
</organism>
<sequence>MAVVYESKIKNSTVDRLFEAILRLKDIDECYRFFEDLCTINEIKSLAQRLEVAEMLRNGETYNEIAERTGASTATISRVNRCLEYGAGGYQLILDRLKSGQDGDA</sequence>
<dbReference type="SUPFAM" id="SSF48295">
    <property type="entry name" value="TrpR-like"/>
    <property type="match status" value="1"/>
</dbReference>
<evidence type="ECO:0000313" key="2">
    <source>
        <dbReference type="Proteomes" id="UP000008457"/>
    </source>
</evidence>
<evidence type="ECO:0000313" key="1">
    <source>
        <dbReference type="EMBL" id="AEE96902.1"/>
    </source>
</evidence>
<dbReference type="PIRSF" id="PIRSF012508">
    <property type="entry name" value="YerC"/>
    <property type="match status" value="1"/>
</dbReference>
<dbReference type="PANTHER" id="PTHR40080">
    <property type="entry name" value="LMO1763 PROTEIN"/>
    <property type="match status" value="1"/>
</dbReference>
<dbReference type="HOGENOM" id="CLU_147939_1_0_9"/>
<protein>
    <submittedName>
        <fullName evidence="1">TrpR like protein, YerC/YecD</fullName>
    </submittedName>
</protein>
<dbReference type="InterPro" id="IPR010921">
    <property type="entry name" value="Trp_repressor/repl_initiator"/>
</dbReference>
<dbReference type="Pfam" id="PF01371">
    <property type="entry name" value="Trp_repressor"/>
    <property type="match status" value="1"/>
</dbReference>
<dbReference type="InterPro" id="IPR038116">
    <property type="entry name" value="TrpR-like_sf"/>
</dbReference>
<dbReference type="InterPro" id="IPR013368">
    <property type="entry name" value="YecD_YerC"/>
</dbReference>
<dbReference type="AlphaFoldDB" id="F4A068"/>
<dbReference type="eggNOG" id="COG4496">
    <property type="taxonomic scope" value="Bacteria"/>
</dbReference>
<dbReference type="RefSeq" id="WP_013781330.1">
    <property type="nucleotide sequence ID" value="NC_015520.1"/>
</dbReference>
<dbReference type="NCBIfam" id="TIGR02531">
    <property type="entry name" value="yecD_yerC"/>
    <property type="match status" value="1"/>
</dbReference>
<dbReference type="Gene3D" id="1.10.1270.10">
    <property type="entry name" value="TrpR-like"/>
    <property type="match status" value="1"/>
</dbReference>
<dbReference type="Proteomes" id="UP000008457">
    <property type="component" value="Chromosome"/>
</dbReference>
<gene>
    <name evidence="1" type="ordered locus">Mahau_1721</name>
</gene>
<dbReference type="KEGG" id="mas:Mahau_1721"/>
<reference evidence="1 2" key="2">
    <citation type="journal article" date="2011" name="Stand. Genomic Sci.">
        <title>Complete genome sequence of Mahella australiensis type strain (50-1 BON).</title>
        <authorList>
            <person name="Sikorski J."/>
            <person name="Teshima H."/>
            <person name="Nolan M."/>
            <person name="Lucas S."/>
            <person name="Hammon N."/>
            <person name="Deshpande S."/>
            <person name="Cheng J.F."/>
            <person name="Pitluck S."/>
            <person name="Liolios K."/>
            <person name="Pagani I."/>
            <person name="Ivanova N."/>
            <person name="Huntemann M."/>
            <person name="Mavromatis K."/>
            <person name="Ovchinikova G."/>
            <person name="Pati A."/>
            <person name="Tapia R."/>
            <person name="Han C."/>
            <person name="Goodwin L."/>
            <person name="Chen A."/>
            <person name="Palaniappan K."/>
            <person name="Land M."/>
            <person name="Hauser L."/>
            <person name="Ngatchou-Djao O.D."/>
            <person name="Rohde M."/>
            <person name="Pukall R."/>
            <person name="Spring S."/>
            <person name="Abt B."/>
            <person name="Goker M."/>
            <person name="Detter J.C."/>
            <person name="Woyke T."/>
            <person name="Bristow J."/>
            <person name="Markowitz V."/>
            <person name="Hugenholtz P."/>
            <person name="Eisen J.A."/>
            <person name="Kyrpides N.C."/>
            <person name="Klenk H.P."/>
            <person name="Lapidus A."/>
        </authorList>
    </citation>
    <scope>NUCLEOTIDE SEQUENCE [LARGE SCALE GENOMIC DNA]</scope>
    <source>
        <strain evidence="2">DSM 15567 / CIP 107919 / 50-1 BON</strain>
    </source>
</reference>